<gene>
    <name evidence="8" type="ORF">FGO68_gene11440</name>
</gene>
<dbReference type="OrthoDB" id="1904536at2759"/>
<evidence type="ECO:0000313" key="9">
    <source>
        <dbReference type="Proteomes" id="UP000785679"/>
    </source>
</evidence>
<evidence type="ECO:0000256" key="6">
    <source>
        <dbReference type="SAM" id="Coils"/>
    </source>
</evidence>
<keyword evidence="2" id="KW-0433">Leucine-rich repeat</keyword>
<evidence type="ECO:0000256" key="1">
    <source>
        <dbReference type="ARBA" id="ARBA00004138"/>
    </source>
</evidence>
<feature type="compositionally biased region" description="Basic and acidic residues" evidence="7">
    <location>
        <begin position="424"/>
        <end position="438"/>
    </location>
</feature>
<protein>
    <recommendedName>
        <fullName evidence="10">Dynein assembly factor 1, axonemal homolog</fullName>
    </recommendedName>
</protein>
<dbReference type="EMBL" id="RRYP01008102">
    <property type="protein sequence ID" value="TNV80012.1"/>
    <property type="molecule type" value="Genomic_DNA"/>
</dbReference>
<dbReference type="Proteomes" id="UP000785679">
    <property type="component" value="Unassembled WGS sequence"/>
</dbReference>
<proteinExistence type="predicted"/>
<dbReference type="AlphaFoldDB" id="A0A8J8T2N3"/>
<feature type="compositionally biased region" description="Acidic residues" evidence="7">
    <location>
        <begin position="368"/>
        <end position="384"/>
    </location>
</feature>
<evidence type="ECO:0000256" key="7">
    <source>
        <dbReference type="SAM" id="MobiDB-lite"/>
    </source>
</evidence>
<feature type="region of interest" description="Disordered" evidence="7">
    <location>
        <begin position="350"/>
        <end position="496"/>
    </location>
</feature>
<organism evidence="8 9">
    <name type="scientific">Halteria grandinella</name>
    <dbReference type="NCBI Taxonomy" id="5974"/>
    <lineage>
        <taxon>Eukaryota</taxon>
        <taxon>Sar</taxon>
        <taxon>Alveolata</taxon>
        <taxon>Ciliophora</taxon>
        <taxon>Intramacronucleata</taxon>
        <taxon>Spirotrichea</taxon>
        <taxon>Stichotrichia</taxon>
        <taxon>Sporadotrichida</taxon>
        <taxon>Halteriidae</taxon>
        <taxon>Halteria</taxon>
    </lineage>
</organism>
<feature type="coiled-coil region" evidence="6">
    <location>
        <begin position="300"/>
        <end position="327"/>
    </location>
</feature>
<dbReference type="Gene3D" id="3.80.10.10">
    <property type="entry name" value="Ribonuclease Inhibitor"/>
    <property type="match status" value="2"/>
</dbReference>
<evidence type="ECO:0000256" key="3">
    <source>
        <dbReference type="ARBA" id="ARBA00022737"/>
    </source>
</evidence>
<keyword evidence="9" id="KW-1185">Reference proteome</keyword>
<keyword evidence="5" id="KW-0966">Cell projection</keyword>
<accession>A0A8J8T2N3</accession>
<sequence length="496" mass="57168">MTQNNNKGIGLPLGNPLQYYFFNYIIKFKFQNIQMANSSTQCSTSHNDSMDTDSSSGGRTLSLQYLKDLFKKDWKLYYRTPELNEKLYLHYKGFNRIQNLEQFTDLKCLYFEGNGVNKIEGLEENTKLMSLYLQENLIEKMESLDTLVNLRQLNLSDNLIQCIAGLGSLRSLETLQLKRNRIGKFGGISDVLGLLECPSLTCIDISDNYIEDENILTELWQKMPSIAVIYQQGNPCTKKIKNYRKTFIASLPTLKYLDDRPVFEDDRKFAEAFNRGGFDEERRERERVRKEKEDAHWKNHEAFTEMIRVAREEKRQAEEAKKAAVASGALAIEAEADTAAVQEIAPAVVQEREPAEEIAEPVSQPAQESEDDEQEPPELEQVDLENERLLQQTKQQKQQEWLESVKAASGNEPAPFIPWDDECDLPKPDEEAVKKRTEQLISQQQVEEEPIVQAEPAEEVAEVEATEEKENDQNEEHESAQEEEEEQEYTNLEELD</sequence>
<dbReference type="PANTHER" id="PTHR45973">
    <property type="entry name" value="PROTEIN PHOSPHATASE 1 REGULATORY SUBUNIT SDS22-RELATED"/>
    <property type="match status" value="1"/>
</dbReference>
<keyword evidence="4" id="KW-0969">Cilium</keyword>
<evidence type="ECO:0008006" key="10">
    <source>
        <dbReference type="Google" id="ProtNLM"/>
    </source>
</evidence>
<feature type="compositionally biased region" description="Acidic residues" evidence="7">
    <location>
        <begin position="481"/>
        <end position="496"/>
    </location>
</feature>
<dbReference type="SUPFAM" id="SSF52075">
    <property type="entry name" value="Outer arm dynein light chain 1"/>
    <property type="match status" value="1"/>
</dbReference>
<comment type="subcellular location">
    <subcellularLocation>
        <location evidence="1">Cell projection</location>
        <location evidence="1">Cilium</location>
    </subcellularLocation>
</comment>
<dbReference type="InterPro" id="IPR032675">
    <property type="entry name" value="LRR_dom_sf"/>
</dbReference>
<dbReference type="PANTHER" id="PTHR45973:SF9">
    <property type="entry name" value="LEUCINE-RICH REPEAT-CONTAINING PROTEIN 46"/>
    <property type="match status" value="1"/>
</dbReference>
<reference evidence="8" key="1">
    <citation type="submission" date="2019-06" db="EMBL/GenBank/DDBJ databases">
        <authorList>
            <person name="Zheng W."/>
        </authorList>
    </citation>
    <scope>NUCLEOTIDE SEQUENCE</scope>
    <source>
        <strain evidence="8">QDHG01</strain>
    </source>
</reference>
<feature type="compositionally biased region" description="Basic and acidic residues" evidence="7">
    <location>
        <begin position="466"/>
        <end position="480"/>
    </location>
</feature>
<evidence type="ECO:0000256" key="4">
    <source>
        <dbReference type="ARBA" id="ARBA00023069"/>
    </source>
</evidence>
<dbReference type="InterPro" id="IPR050576">
    <property type="entry name" value="Cilia_flagella_integrity"/>
</dbReference>
<evidence type="ECO:0000313" key="8">
    <source>
        <dbReference type="EMBL" id="TNV80012.1"/>
    </source>
</evidence>
<keyword evidence="6" id="KW-0175">Coiled coil</keyword>
<evidence type="ECO:0000256" key="2">
    <source>
        <dbReference type="ARBA" id="ARBA00022614"/>
    </source>
</evidence>
<dbReference type="SMART" id="SM00365">
    <property type="entry name" value="LRR_SD22"/>
    <property type="match status" value="4"/>
</dbReference>
<evidence type="ECO:0000256" key="5">
    <source>
        <dbReference type="ARBA" id="ARBA00023273"/>
    </source>
</evidence>
<keyword evidence="3" id="KW-0677">Repeat</keyword>
<comment type="caution">
    <text evidence="8">The sequence shown here is derived from an EMBL/GenBank/DDBJ whole genome shotgun (WGS) entry which is preliminary data.</text>
</comment>
<dbReference type="Pfam" id="PF14580">
    <property type="entry name" value="LRR_9"/>
    <property type="match status" value="1"/>
</dbReference>
<dbReference type="PROSITE" id="PS51450">
    <property type="entry name" value="LRR"/>
    <property type="match status" value="2"/>
</dbReference>
<dbReference type="InterPro" id="IPR001611">
    <property type="entry name" value="Leu-rich_rpt"/>
</dbReference>
<feature type="compositionally biased region" description="Acidic residues" evidence="7">
    <location>
        <begin position="446"/>
        <end position="465"/>
    </location>
</feature>
<name>A0A8J8T2N3_HALGN</name>